<accession>A0A5Q2VCX3</accession>
<dbReference type="InterPro" id="IPR020483">
    <property type="entry name" value="Uncharacterised_YgbA"/>
</dbReference>
<dbReference type="AlphaFoldDB" id="A0A5Q2VCX3"/>
<name>A0A5Q2VCX3_SERPR</name>
<dbReference type="RefSeq" id="WP_153859046.1">
    <property type="nucleotide sequence ID" value="NZ_CP045913.1"/>
</dbReference>
<organism evidence="1 2">
    <name type="scientific">Serratia proteamaculans</name>
    <dbReference type="NCBI Taxonomy" id="28151"/>
    <lineage>
        <taxon>Bacteria</taxon>
        <taxon>Pseudomonadati</taxon>
        <taxon>Pseudomonadota</taxon>
        <taxon>Gammaproteobacteria</taxon>
        <taxon>Enterobacterales</taxon>
        <taxon>Yersiniaceae</taxon>
        <taxon>Serratia</taxon>
    </lineage>
</organism>
<sequence>MNKKELGPRRRRELKTVSLMIQRYQQANAPQENERYLQLAEYAKKRLERCYFQERKPACQKCPIHCYQPAQREEIKAVMRWAGPRMLRYAPLTTLWHLLDELRPAPPLRKKHR</sequence>
<dbReference type="EMBL" id="CP045913">
    <property type="protein sequence ID" value="QGH62014.1"/>
    <property type="molecule type" value="Genomic_DNA"/>
</dbReference>
<dbReference type="Pfam" id="PF11756">
    <property type="entry name" value="YgbA_NO"/>
    <property type="match status" value="1"/>
</dbReference>
<proteinExistence type="predicted"/>
<protein>
    <submittedName>
        <fullName evidence="1">Nitrous oxide-stimulated promoter family protein</fullName>
    </submittedName>
</protein>
<dbReference type="Proteomes" id="UP000381260">
    <property type="component" value="Chromosome"/>
</dbReference>
<reference evidence="1 2" key="1">
    <citation type="submission" date="2019-11" db="EMBL/GenBank/DDBJ databases">
        <title>The Phosphoenolpyruvate Phosphotransferase System Regulates Serratia proteamaculans 336X Biofilm Formation and Wheat Roots colonization.</title>
        <authorList>
            <person name="Liu F."/>
        </authorList>
    </citation>
    <scope>NUCLEOTIDE SEQUENCE [LARGE SCALE GENOMIC DNA]</scope>
    <source>
        <strain evidence="1 2">336X</strain>
    </source>
</reference>
<dbReference type="NCBIfam" id="NF007714">
    <property type="entry name" value="PRK10410.1-2"/>
    <property type="match status" value="1"/>
</dbReference>
<evidence type="ECO:0000313" key="2">
    <source>
        <dbReference type="Proteomes" id="UP000381260"/>
    </source>
</evidence>
<evidence type="ECO:0000313" key="1">
    <source>
        <dbReference type="EMBL" id="QGH62014.1"/>
    </source>
</evidence>
<gene>
    <name evidence="1" type="ORF">GHV41_14785</name>
</gene>